<gene>
    <name evidence="1" type="ORF">DPMN_100811</name>
</gene>
<dbReference type="InterPro" id="IPR036397">
    <property type="entry name" value="RNaseH_sf"/>
</dbReference>
<organism evidence="1 2">
    <name type="scientific">Dreissena polymorpha</name>
    <name type="common">Zebra mussel</name>
    <name type="synonym">Mytilus polymorpha</name>
    <dbReference type="NCBI Taxonomy" id="45954"/>
    <lineage>
        <taxon>Eukaryota</taxon>
        <taxon>Metazoa</taxon>
        <taxon>Spiralia</taxon>
        <taxon>Lophotrochozoa</taxon>
        <taxon>Mollusca</taxon>
        <taxon>Bivalvia</taxon>
        <taxon>Autobranchia</taxon>
        <taxon>Heteroconchia</taxon>
        <taxon>Euheterodonta</taxon>
        <taxon>Imparidentia</taxon>
        <taxon>Neoheterodontei</taxon>
        <taxon>Myida</taxon>
        <taxon>Dreissenoidea</taxon>
        <taxon>Dreissenidae</taxon>
        <taxon>Dreissena</taxon>
    </lineage>
</organism>
<reference evidence="1" key="1">
    <citation type="journal article" date="2019" name="bioRxiv">
        <title>The Genome of the Zebra Mussel, Dreissena polymorpha: A Resource for Invasive Species Research.</title>
        <authorList>
            <person name="McCartney M.A."/>
            <person name="Auch B."/>
            <person name="Kono T."/>
            <person name="Mallez S."/>
            <person name="Zhang Y."/>
            <person name="Obille A."/>
            <person name="Becker A."/>
            <person name="Abrahante J.E."/>
            <person name="Garbe J."/>
            <person name="Badalamenti J.P."/>
            <person name="Herman A."/>
            <person name="Mangelson H."/>
            <person name="Liachko I."/>
            <person name="Sullivan S."/>
            <person name="Sone E.D."/>
            <person name="Koren S."/>
            <person name="Silverstein K.A.T."/>
            <person name="Beckman K.B."/>
            <person name="Gohl D.M."/>
        </authorList>
    </citation>
    <scope>NUCLEOTIDE SEQUENCE</scope>
    <source>
        <strain evidence="1">Duluth1</strain>
        <tissue evidence="1">Whole animal</tissue>
    </source>
</reference>
<dbReference type="GO" id="GO:0003676">
    <property type="term" value="F:nucleic acid binding"/>
    <property type="evidence" value="ECO:0007669"/>
    <property type="project" value="InterPro"/>
</dbReference>
<keyword evidence="2" id="KW-1185">Reference proteome</keyword>
<dbReference type="Gene3D" id="3.30.420.10">
    <property type="entry name" value="Ribonuclease H-like superfamily/Ribonuclease H"/>
    <property type="match status" value="1"/>
</dbReference>
<name>A0A9D4LIU6_DREPO</name>
<evidence type="ECO:0000313" key="2">
    <source>
        <dbReference type="Proteomes" id="UP000828390"/>
    </source>
</evidence>
<reference evidence="1" key="2">
    <citation type="submission" date="2020-11" db="EMBL/GenBank/DDBJ databases">
        <authorList>
            <person name="McCartney M.A."/>
            <person name="Auch B."/>
            <person name="Kono T."/>
            <person name="Mallez S."/>
            <person name="Becker A."/>
            <person name="Gohl D.M."/>
            <person name="Silverstein K.A.T."/>
            <person name="Koren S."/>
            <person name="Bechman K.B."/>
            <person name="Herman A."/>
            <person name="Abrahante J.E."/>
            <person name="Garbe J."/>
        </authorList>
    </citation>
    <scope>NUCLEOTIDE SEQUENCE</scope>
    <source>
        <strain evidence="1">Duluth1</strain>
        <tissue evidence="1">Whole animal</tissue>
    </source>
</reference>
<comment type="caution">
    <text evidence="1">The sequence shown here is derived from an EMBL/GenBank/DDBJ whole genome shotgun (WGS) entry which is preliminary data.</text>
</comment>
<evidence type="ECO:0008006" key="3">
    <source>
        <dbReference type="Google" id="ProtNLM"/>
    </source>
</evidence>
<dbReference type="AlphaFoldDB" id="A0A9D4LIU6"/>
<protein>
    <recommendedName>
        <fullName evidence="3">Transposase</fullName>
    </recommendedName>
</protein>
<proteinExistence type="predicted"/>
<evidence type="ECO:0000313" key="1">
    <source>
        <dbReference type="EMBL" id="KAH3858192.1"/>
    </source>
</evidence>
<dbReference type="EMBL" id="JAIWYP010000003">
    <property type="protein sequence ID" value="KAH3858192.1"/>
    <property type="molecule type" value="Genomic_DNA"/>
</dbReference>
<accession>A0A9D4LIU6</accession>
<sequence length="94" mass="10770">MVSSRGKPEIIIIPKGTKVYSEFYINICLKPFIRKDVPRLFPEGKHVMTFHQDSASSHTSKHTVNFLKDQNIKFITPEEWIPQSPDAAPKDFGI</sequence>
<dbReference type="Proteomes" id="UP000828390">
    <property type="component" value="Unassembled WGS sequence"/>
</dbReference>